<dbReference type="STRING" id="3880.A0A072V6P8"/>
<dbReference type="EMBL" id="CM001218">
    <property type="protein sequence ID" value="KEH37028.1"/>
    <property type="molecule type" value="Genomic_DNA"/>
</dbReference>
<evidence type="ECO:0000313" key="4">
    <source>
        <dbReference type="EnsemblPlants" id="KEH37028"/>
    </source>
</evidence>
<reference evidence="3 5" key="1">
    <citation type="journal article" date="2011" name="Nature">
        <title>The Medicago genome provides insight into the evolution of rhizobial symbioses.</title>
        <authorList>
            <person name="Young N.D."/>
            <person name="Debelle F."/>
            <person name="Oldroyd G.E."/>
            <person name="Geurts R."/>
            <person name="Cannon S.B."/>
            <person name="Udvardi M.K."/>
            <person name="Benedito V.A."/>
            <person name="Mayer K.F."/>
            <person name="Gouzy J."/>
            <person name="Schoof H."/>
            <person name="Van de Peer Y."/>
            <person name="Proost S."/>
            <person name="Cook D.R."/>
            <person name="Meyers B.C."/>
            <person name="Spannagl M."/>
            <person name="Cheung F."/>
            <person name="De Mita S."/>
            <person name="Krishnakumar V."/>
            <person name="Gundlach H."/>
            <person name="Zhou S."/>
            <person name="Mudge J."/>
            <person name="Bharti A.K."/>
            <person name="Murray J.D."/>
            <person name="Naoumkina M.A."/>
            <person name="Rosen B."/>
            <person name="Silverstein K.A."/>
            <person name="Tang H."/>
            <person name="Rombauts S."/>
            <person name="Zhao P.X."/>
            <person name="Zhou P."/>
            <person name="Barbe V."/>
            <person name="Bardou P."/>
            <person name="Bechner M."/>
            <person name="Bellec A."/>
            <person name="Berger A."/>
            <person name="Berges H."/>
            <person name="Bidwell S."/>
            <person name="Bisseling T."/>
            <person name="Choisne N."/>
            <person name="Couloux A."/>
            <person name="Denny R."/>
            <person name="Deshpande S."/>
            <person name="Dai X."/>
            <person name="Doyle J.J."/>
            <person name="Dudez A.M."/>
            <person name="Farmer A.D."/>
            <person name="Fouteau S."/>
            <person name="Franken C."/>
            <person name="Gibelin C."/>
            <person name="Gish J."/>
            <person name="Goldstein S."/>
            <person name="Gonzalez A.J."/>
            <person name="Green P.J."/>
            <person name="Hallab A."/>
            <person name="Hartog M."/>
            <person name="Hua A."/>
            <person name="Humphray S.J."/>
            <person name="Jeong D.H."/>
            <person name="Jing Y."/>
            <person name="Jocker A."/>
            <person name="Kenton S.M."/>
            <person name="Kim D.J."/>
            <person name="Klee K."/>
            <person name="Lai H."/>
            <person name="Lang C."/>
            <person name="Lin S."/>
            <person name="Macmil S.L."/>
            <person name="Magdelenat G."/>
            <person name="Matthews L."/>
            <person name="McCorrison J."/>
            <person name="Monaghan E.L."/>
            <person name="Mun J.H."/>
            <person name="Najar F.Z."/>
            <person name="Nicholson C."/>
            <person name="Noirot C."/>
            <person name="O'Bleness M."/>
            <person name="Paule C.R."/>
            <person name="Poulain J."/>
            <person name="Prion F."/>
            <person name="Qin B."/>
            <person name="Qu C."/>
            <person name="Retzel E.F."/>
            <person name="Riddle C."/>
            <person name="Sallet E."/>
            <person name="Samain S."/>
            <person name="Samson N."/>
            <person name="Sanders I."/>
            <person name="Saurat O."/>
            <person name="Scarpelli C."/>
            <person name="Schiex T."/>
            <person name="Segurens B."/>
            <person name="Severin A.J."/>
            <person name="Sherrier D.J."/>
            <person name="Shi R."/>
            <person name="Sims S."/>
            <person name="Singer S.R."/>
            <person name="Sinharoy S."/>
            <person name="Sterck L."/>
            <person name="Viollet A."/>
            <person name="Wang B.B."/>
            <person name="Wang K."/>
            <person name="Wang M."/>
            <person name="Wang X."/>
            <person name="Warfsmann J."/>
            <person name="Weissenbach J."/>
            <person name="White D.D."/>
            <person name="White J.D."/>
            <person name="Wiley G.B."/>
            <person name="Wincker P."/>
            <person name="Xing Y."/>
            <person name="Yang L."/>
            <person name="Yao Z."/>
            <person name="Ying F."/>
            <person name="Zhai J."/>
            <person name="Zhou L."/>
            <person name="Zuber A."/>
            <person name="Denarie J."/>
            <person name="Dixon R.A."/>
            <person name="May G.D."/>
            <person name="Schwartz D.C."/>
            <person name="Rogers J."/>
            <person name="Quetier F."/>
            <person name="Town C.D."/>
            <person name="Roe B.A."/>
        </authorList>
    </citation>
    <scope>NUCLEOTIDE SEQUENCE [LARGE SCALE GENOMIC DNA]</scope>
    <source>
        <strain evidence="3">A17</strain>
        <strain evidence="4 5">cv. Jemalong A17</strain>
    </source>
</reference>
<name>A0A072V6P8_MEDTR</name>
<keyword evidence="2" id="KW-0067">ATP-binding</keyword>
<dbReference type="PANTHER" id="PTHR11638:SF86">
    <property type="entry name" value="CHAPERONE PROTEIN CLPB4, MITOCHONDRIAL"/>
    <property type="match status" value="1"/>
</dbReference>
<dbReference type="Gene3D" id="3.40.50.300">
    <property type="entry name" value="P-loop containing nucleotide triphosphate hydrolases"/>
    <property type="match status" value="1"/>
</dbReference>
<reference evidence="3 5" key="2">
    <citation type="journal article" date="2014" name="BMC Genomics">
        <title>An improved genome release (version Mt4.0) for the model legume Medicago truncatula.</title>
        <authorList>
            <person name="Tang H."/>
            <person name="Krishnakumar V."/>
            <person name="Bidwell S."/>
            <person name="Rosen B."/>
            <person name="Chan A."/>
            <person name="Zhou S."/>
            <person name="Gentzbittel L."/>
            <person name="Childs K.L."/>
            <person name="Yandell M."/>
            <person name="Gundlach H."/>
            <person name="Mayer K.F."/>
            <person name="Schwartz D.C."/>
            <person name="Town C.D."/>
        </authorList>
    </citation>
    <scope>GENOME REANNOTATION</scope>
    <source>
        <strain evidence="3">A17</strain>
        <strain evidence="4 5">cv. Jemalong A17</strain>
    </source>
</reference>
<evidence type="ECO:0000313" key="3">
    <source>
        <dbReference type="EMBL" id="KEH37028.1"/>
    </source>
</evidence>
<keyword evidence="5" id="KW-1185">Reference proteome</keyword>
<dbReference type="InterPro" id="IPR027417">
    <property type="entry name" value="P-loop_NTPase"/>
</dbReference>
<reference evidence="4" key="3">
    <citation type="submission" date="2015-04" db="UniProtKB">
        <authorList>
            <consortium name="EnsemblPlants"/>
        </authorList>
    </citation>
    <scope>IDENTIFICATION</scope>
    <source>
        <strain evidence="4">cv. Jemalong A17</strain>
    </source>
</reference>
<evidence type="ECO:0000256" key="2">
    <source>
        <dbReference type="ARBA" id="ARBA00022840"/>
    </source>
</evidence>
<evidence type="ECO:0000256" key="1">
    <source>
        <dbReference type="ARBA" id="ARBA00022741"/>
    </source>
</evidence>
<accession>A0A072V6P8</accession>
<proteinExistence type="predicted"/>
<dbReference type="AlphaFoldDB" id="A0A072V6P8"/>
<evidence type="ECO:0000313" key="5">
    <source>
        <dbReference type="Proteomes" id="UP000002051"/>
    </source>
</evidence>
<dbReference type="InterPro" id="IPR050130">
    <property type="entry name" value="ClpA_ClpB"/>
</dbReference>
<sequence length="135" mass="14868">MAMRRVIRKSVFTAVTASTTSSPSLTLIDGVNKTLNTGNPVFNNVLSSKLLFSSNHFLSSSFHHSERDSPISKYGKDLTELARLSNVHAIIAQGDEIDRCIEILSRGSKNKPVIIGEPSLRRYAVVEGLYNSFID</sequence>
<dbReference type="Proteomes" id="UP000002051">
    <property type="component" value="Chromosome 2"/>
</dbReference>
<organism evidence="3 5">
    <name type="scientific">Medicago truncatula</name>
    <name type="common">Barrel medic</name>
    <name type="synonym">Medicago tribuloides</name>
    <dbReference type="NCBI Taxonomy" id="3880"/>
    <lineage>
        <taxon>Eukaryota</taxon>
        <taxon>Viridiplantae</taxon>
        <taxon>Streptophyta</taxon>
        <taxon>Embryophyta</taxon>
        <taxon>Tracheophyta</taxon>
        <taxon>Spermatophyta</taxon>
        <taxon>Magnoliopsida</taxon>
        <taxon>eudicotyledons</taxon>
        <taxon>Gunneridae</taxon>
        <taxon>Pentapetalae</taxon>
        <taxon>rosids</taxon>
        <taxon>fabids</taxon>
        <taxon>Fabales</taxon>
        <taxon>Fabaceae</taxon>
        <taxon>Papilionoideae</taxon>
        <taxon>50 kb inversion clade</taxon>
        <taxon>NPAAA clade</taxon>
        <taxon>Hologalegina</taxon>
        <taxon>IRL clade</taxon>
        <taxon>Trifolieae</taxon>
        <taxon>Medicago</taxon>
    </lineage>
</organism>
<dbReference type="EnsemblPlants" id="KEH37028">
    <property type="protein sequence ID" value="KEH37028"/>
    <property type="gene ID" value="MTR_2g029230"/>
</dbReference>
<dbReference type="HOGENOM" id="CLU_1888816_0_0_1"/>
<keyword evidence="1" id="KW-0547">Nucleotide-binding</keyword>
<dbReference type="PANTHER" id="PTHR11638">
    <property type="entry name" value="ATP-DEPENDENT CLP PROTEASE"/>
    <property type="match status" value="1"/>
</dbReference>
<gene>
    <name evidence="3" type="ordered locus">MTR_2g029230</name>
</gene>
<dbReference type="GO" id="GO:0005524">
    <property type="term" value="F:ATP binding"/>
    <property type="evidence" value="ECO:0007669"/>
    <property type="project" value="UniProtKB-KW"/>
</dbReference>
<protein>
    <submittedName>
        <fullName evidence="3 4">Uncharacterized protein</fullName>
    </submittedName>
</protein>